<protein>
    <recommendedName>
        <fullName evidence="4">Exo-alpha-(1-&gt;6)-L-arabinopyranosidase</fullName>
    </recommendedName>
</protein>
<comment type="caution">
    <text evidence="7">The sequence shown here is derived from an EMBL/GenBank/DDBJ whole genome shotgun (WGS) entry which is preliminary data.</text>
</comment>
<dbReference type="Gene3D" id="3.40.50.1700">
    <property type="entry name" value="Glycoside hydrolase family 3 C-terminal domain"/>
    <property type="match status" value="1"/>
</dbReference>
<evidence type="ECO:0000256" key="2">
    <source>
        <dbReference type="ARBA" id="ARBA00022801"/>
    </source>
</evidence>
<dbReference type="Pfam" id="PF00933">
    <property type="entry name" value="Glyco_hydro_3"/>
    <property type="match status" value="1"/>
</dbReference>
<gene>
    <name evidence="7" type="ORF">GCM10011354_34060</name>
</gene>
<dbReference type="InterPro" id="IPR036881">
    <property type="entry name" value="Glyco_hydro_3_C_sf"/>
</dbReference>
<dbReference type="PRINTS" id="PR00133">
    <property type="entry name" value="GLHYDRLASE3"/>
</dbReference>
<dbReference type="GO" id="GO:0008422">
    <property type="term" value="F:beta-glucosidase activity"/>
    <property type="evidence" value="ECO:0007669"/>
    <property type="project" value="UniProtKB-ARBA"/>
</dbReference>
<dbReference type="InterPro" id="IPR017853">
    <property type="entry name" value="GH"/>
</dbReference>
<evidence type="ECO:0000259" key="6">
    <source>
        <dbReference type="SMART" id="SM01217"/>
    </source>
</evidence>
<dbReference type="InterPro" id="IPR001764">
    <property type="entry name" value="Glyco_hydro_3_N"/>
</dbReference>
<dbReference type="EMBL" id="BMHA01000015">
    <property type="protein sequence ID" value="GGI09435.1"/>
    <property type="molecule type" value="Genomic_DNA"/>
</dbReference>
<dbReference type="InterPro" id="IPR013783">
    <property type="entry name" value="Ig-like_fold"/>
</dbReference>
<dbReference type="InterPro" id="IPR026891">
    <property type="entry name" value="Fn3-like"/>
</dbReference>
<dbReference type="PANTHER" id="PTHR30620">
    <property type="entry name" value="PERIPLASMIC BETA-GLUCOSIDASE-RELATED"/>
    <property type="match status" value="1"/>
</dbReference>
<organism evidence="7 8">
    <name type="scientific">Egicoccus halophilus</name>
    <dbReference type="NCBI Taxonomy" id="1670830"/>
    <lineage>
        <taxon>Bacteria</taxon>
        <taxon>Bacillati</taxon>
        <taxon>Actinomycetota</taxon>
        <taxon>Nitriliruptoria</taxon>
        <taxon>Egicoccales</taxon>
        <taxon>Egicoccaceae</taxon>
        <taxon>Egicoccus</taxon>
    </lineage>
</organism>
<dbReference type="Proteomes" id="UP000650511">
    <property type="component" value="Unassembled WGS sequence"/>
</dbReference>
<dbReference type="InterPro" id="IPR002772">
    <property type="entry name" value="Glyco_hydro_3_C"/>
</dbReference>
<dbReference type="GO" id="GO:0009251">
    <property type="term" value="P:glucan catabolic process"/>
    <property type="evidence" value="ECO:0007669"/>
    <property type="project" value="TreeGrafter"/>
</dbReference>
<dbReference type="Gene3D" id="2.60.40.10">
    <property type="entry name" value="Immunoglobulins"/>
    <property type="match status" value="1"/>
</dbReference>
<keyword evidence="8" id="KW-1185">Reference proteome</keyword>
<sequence>MTTQTPTDSAPLPYQDADRPLDERVADLLARMTPEEKRAQLGSAWVFQLLEGKQLSRTAAEKLLHLGLGQITRISGASDLGAVEAADLADQIQRYLVEETRLGIPAMVHEENCAGFMAREATIFPQAIGIASTWQPELAAAVADVARRQMRAGGAHQGLAPVLDVCRDARWGRLEETYGEDPYLISRMGVAFVRGMQGELGPTGVAATGKHFVGYGVSEGGMNWAPAHIPPRELREVFLSPFEAAVQEAGLRSMMNGYHELDGVPCGASRELLTTILRDEWGFDGIVVSDYFSVAQLWEYHQVAGDKAAAAAMALEAGIDVELPSTDCYDGPLAQALATGLLDEAVVDEAVRRVLKLKFELGLFEHPYVDRDAAEPFDTPQQRELARHIARQSLVLLKNDDALLPLAPSTARIAVIGPNADSSRNLIGDYAYPSHIDSLREMQEDNTFGVPMPDGMDLHAQTVPITSVLDALREQLPDTEVTFTPGCDLTDPSTDGFADAVAAARDADVAVVVVGDRAGLTWDATSGETRDRSSLDLPGVQEQLVRAVAETGTPVVAVLVVGRPAGSTWLHEHCRAVLLAWLPGEEGGPAIAEAVTGAVTPGGKLPVSFPRSVGQVPVYYGHKTSGGRSHWKGDYVDEPSSPRYPFGHGLSYTTFEVSGGELSAQQVAAGDEVGVTVQVRNTGEVAGDEVVQCYTRSRGTSVTRPVLELRGFTRVHLEPGASATVTFRLDTTQLGFYDRAFDFVVEPGEVEVHVGRSSVELDVSSAFTITGEPLRVDTKVFDSQVEVS</sequence>
<evidence type="ECO:0000256" key="4">
    <source>
        <dbReference type="ARBA" id="ARBA00074219"/>
    </source>
</evidence>
<dbReference type="FunFam" id="2.60.40.10:FF:000495">
    <property type="entry name" value="Periplasmic beta-glucosidase"/>
    <property type="match status" value="1"/>
</dbReference>
<reference evidence="7" key="2">
    <citation type="submission" date="2020-09" db="EMBL/GenBank/DDBJ databases">
        <authorList>
            <person name="Sun Q."/>
            <person name="Zhou Y."/>
        </authorList>
    </citation>
    <scope>NUCLEOTIDE SEQUENCE</scope>
    <source>
        <strain evidence="7">CGMCC 1.14988</strain>
    </source>
</reference>
<dbReference type="Pfam" id="PF01915">
    <property type="entry name" value="Glyco_hydro_3_C"/>
    <property type="match status" value="1"/>
</dbReference>
<dbReference type="Gene3D" id="3.20.20.300">
    <property type="entry name" value="Glycoside hydrolase, family 3, N-terminal domain"/>
    <property type="match status" value="1"/>
</dbReference>
<comment type="similarity">
    <text evidence="1 5">Belongs to the glycosyl hydrolase 3 family.</text>
</comment>
<dbReference type="InterPro" id="IPR019800">
    <property type="entry name" value="Glyco_hydro_3_AS"/>
</dbReference>
<keyword evidence="5" id="KW-0326">Glycosidase</keyword>
<accession>A0A8J3ETE7</accession>
<dbReference type="AlphaFoldDB" id="A0A8J3ETE7"/>
<evidence type="ECO:0000256" key="3">
    <source>
        <dbReference type="ARBA" id="ARBA00058905"/>
    </source>
</evidence>
<feature type="domain" description="Fibronectin type III-like" evidence="6">
    <location>
        <begin position="689"/>
        <end position="758"/>
    </location>
</feature>
<evidence type="ECO:0000313" key="8">
    <source>
        <dbReference type="Proteomes" id="UP000650511"/>
    </source>
</evidence>
<reference evidence="7" key="1">
    <citation type="journal article" date="2014" name="Int. J. Syst. Evol. Microbiol.">
        <title>Complete genome sequence of Corynebacterium casei LMG S-19264T (=DSM 44701T), isolated from a smear-ripened cheese.</title>
        <authorList>
            <consortium name="US DOE Joint Genome Institute (JGI-PGF)"/>
            <person name="Walter F."/>
            <person name="Albersmeier A."/>
            <person name="Kalinowski J."/>
            <person name="Ruckert C."/>
        </authorList>
    </citation>
    <scope>NUCLEOTIDE SEQUENCE</scope>
    <source>
        <strain evidence="7">CGMCC 1.14988</strain>
    </source>
</reference>
<keyword evidence="2 5" id="KW-0378">Hydrolase</keyword>
<comment type="function">
    <text evidence="3">Catalyzes the hydrolysis of a non-reducing terminal alpha-L-arabinopyranosidic linkage in ginsenoside Rb2 (alpha-L-arabinopyranosyl-(1-&gt;6)-alpha-D-glucopyranosyl) to release alpha-D-glucopyranosyl (Rd). It is not able to hydrolyze alpha-L-arabinofuranosyl-(1-&gt;6)-alpha-D-glucopyranosyl (Rc).</text>
</comment>
<dbReference type="InterPro" id="IPR051915">
    <property type="entry name" value="Cellulose_Degrad_GH3"/>
</dbReference>
<evidence type="ECO:0000256" key="5">
    <source>
        <dbReference type="RuleBase" id="RU361161"/>
    </source>
</evidence>
<dbReference type="Pfam" id="PF14310">
    <property type="entry name" value="Fn3-like"/>
    <property type="match status" value="1"/>
</dbReference>
<dbReference type="InterPro" id="IPR036962">
    <property type="entry name" value="Glyco_hydro_3_N_sf"/>
</dbReference>
<dbReference type="PROSITE" id="PS00775">
    <property type="entry name" value="GLYCOSYL_HYDROL_F3"/>
    <property type="match status" value="1"/>
</dbReference>
<proteinExistence type="inferred from homology"/>
<evidence type="ECO:0000313" key="7">
    <source>
        <dbReference type="EMBL" id="GGI09435.1"/>
    </source>
</evidence>
<dbReference type="SUPFAM" id="SSF51445">
    <property type="entry name" value="(Trans)glycosidases"/>
    <property type="match status" value="1"/>
</dbReference>
<dbReference type="SUPFAM" id="SSF52279">
    <property type="entry name" value="Beta-D-glucan exohydrolase, C-terminal domain"/>
    <property type="match status" value="1"/>
</dbReference>
<name>A0A8J3ETE7_9ACTN</name>
<dbReference type="PANTHER" id="PTHR30620:SF123">
    <property type="entry name" value="BETA-XYLOSIDASE"/>
    <property type="match status" value="1"/>
</dbReference>
<evidence type="ECO:0000256" key="1">
    <source>
        <dbReference type="ARBA" id="ARBA00005336"/>
    </source>
</evidence>
<dbReference type="SMART" id="SM01217">
    <property type="entry name" value="Fn3_like"/>
    <property type="match status" value="1"/>
</dbReference>